<feature type="non-terminal residue" evidence="1">
    <location>
        <position position="33"/>
    </location>
</feature>
<sequence length="33" mass="3632">MCTRMAELRIQPRAGDGGSQISAIDLCLLAVRW</sequence>
<proteinExistence type="predicted"/>
<evidence type="ECO:0000313" key="1">
    <source>
        <dbReference type="EMBL" id="MCI94340.1"/>
    </source>
</evidence>
<protein>
    <submittedName>
        <fullName evidence="1">Uncharacterized protein</fullName>
    </submittedName>
</protein>
<keyword evidence="2" id="KW-1185">Reference proteome</keyword>
<evidence type="ECO:0000313" key="2">
    <source>
        <dbReference type="Proteomes" id="UP000265520"/>
    </source>
</evidence>
<dbReference type="AlphaFoldDB" id="A0A392W6M4"/>
<dbReference type="Proteomes" id="UP000265520">
    <property type="component" value="Unassembled WGS sequence"/>
</dbReference>
<comment type="caution">
    <text evidence="1">The sequence shown here is derived from an EMBL/GenBank/DDBJ whole genome shotgun (WGS) entry which is preliminary data.</text>
</comment>
<dbReference type="EMBL" id="LXQA011353530">
    <property type="protein sequence ID" value="MCI94340.1"/>
    <property type="molecule type" value="Genomic_DNA"/>
</dbReference>
<organism evidence="1 2">
    <name type="scientific">Trifolium medium</name>
    <dbReference type="NCBI Taxonomy" id="97028"/>
    <lineage>
        <taxon>Eukaryota</taxon>
        <taxon>Viridiplantae</taxon>
        <taxon>Streptophyta</taxon>
        <taxon>Embryophyta</taxon>
        <taxon>Tracheophyta</taxon>
        <taxon>Spermatophyta</taxon>
        <taxon>Magnoliopsida</taxon>
        <taxon>eudicotyledons</taxon>
        <taxon>Gunneridae</taxon>
        <taxon>Pentapetalae</taxon>
        <taxon>rosids</taxon>
        <taxon>fabids</taxon>
        <taxon>Fabales</taxon>
        <taxon>Fabaceae</taxon>
        <taxon>Papilionoideae</taxon>
        <taxon>50 kb inversion clade</taxon>
        <taxon>NPAAA clade</taxon>
        <taxon>Hologalegina</taxon>
        <taxon>IRL clade</taxon>
        <taxon>Trifolieae</taxon>
        <taxon>Trifolium</taxon>
    </lineage>
</organism>
<accession>A0A392W6M4</accession>
<name>A0A392W6M4_9FABA</name>
<reference evidence="1 2" key="1">
    <citation type="journal article" date="2018" name="Front. Plant Sci.">
        <title>Red Clover (Trifolium pratense) and Zigzag Clover (T. medium) - A Picture of Genomic Similarities and Differences.</title>
        <authorList>
            <person name="Dluhosova J."/>
            <person name="Istvanek J."/>
            <person name="Nedelnik J."/>
            <person name="Repkova J."/>
        </authorList>
    </citation>
    <scope>NUCLEOTIDE SEQUENCE [LARGE SCALE GENOMIC DNA]</scope>
    <source>
        <strain evidence="2">cv. 10/8</strain>
        <tissue evidence="1">Leaf</tissue>
    </source>
</reference>